<gene>
    <name evidence="2" type="ORF">G3I29_31205</name>
</gene>
<evidence type="ECO:0000256" key="1">
    <source>
        <dbReference type="SAM" id="MobiDB-lite"/>
    </source>
</evidence>
<name>A0A6N9U7J0_STRHA</name>
<feature type="region of interest" description="Disordered" evidence="1">
    <location>
        <begin position="122"/>
        <end position="164"/>
    </location>
</feature>
<sequence length="308" mass="32784">MTDDAMDWVWKHSRTRGNTRLLMLAIADAITGPDATAPMGTAEIMGRLNTTAKSTARDAVEAALDSGELTIAQPAAGRRAARYCIPGAVNYTSACGRESRTQPTFCGRESRTQTEAELSLWSEVPDTNDLWSGIPDTTPPASGRESRTQTDREDHPEKCATRTRASFKDTHEGMNEGVSADGPPSSVAPDFAVELVDKITAAQIYPAWDLTPGEWLRIDAMLKRSGADMLATVAVQIATKKRIGHARYFLRAWQSLPALPAPGTVVPPAGPGADVLPFAAPAGAPRKPGRAARAAAVMAAALEQENHG</sequence>
<dbReference type="Proteomes" id="UP000471293">
    <property type="component" value="Unassembled WGS sequence"/>
</dbReference>
<protein>
    <recommendedName>
        <fullName evidence="4">Helix-turn-helix domain-containing protein</fullName>
    </recommendedName>
</protein>
<organism evidence="2 3">
    <name type="scientific">Streptomyces halstedii</name>
    <dbReference type="NCBI Taxonomy" id="1944"/>
    <lineage>
        <taxon>Bacteria</taxon>
        <taxon>Bacillati</taxon>
        <taxon>Actinomycetota</taxon>
        <taxon>Actinomycetes</taxon>
        <taxon>Kitasatosporales</taxon>
        <taxon>Streptomycetaceae</taxon>
        <taxon>Streptomyces</taxon>
    </lineage>
</organism>
<reference evidence="2 3" key="1">
    <citation type="submission" date="2020-01" db="EMBL/GenBank/DDBJ databases">
        <title>Insect and environment-associated Actinomycetes.</title>
        <authorList>
            <person name="Currrie C."/>
            <person name="Chevrette M."/>
            <person name="Carlson C."/>
            <person name="Stubbendieck R."/>
            <person name="Wendt-Pienkowski E."/>
        </authorList>
    </citation>
    <scope>NUCLEOTIDE SEQUENCE [LARGE SCALE GENOMIC DNA]</scope>
    <source>
        <strain evidence="2 3">SID11342</strain>
    </source>
</reference>
<evidence type="ECO:0000313" key="2">
    <source>
        <dbReference type="EMBL" id="NEA19844.1"/>
    </source>
</evidence>
<dbReference type="RefSeq" id="WP_164349412.1">
    <property type="nucleotide sequence ID" value="NZ_JAAGLQ010000648.1"/>
</dbReference>
<accession>A0A6N9U7J0</accession>
<evidence type="ECO:0000313" key="3">
    <source>
        <dbReference type="Proteomes" id="UP000471293"/>
    </source>
</evidence>
<comment type="caution">
    <text evidence="2">The sequence shown here is derived from an EMBL/GenBank/DDBJ whole genome shotgun (WGS) entry which is preliminary data.</text>
</comment>
<dbReference type="AlphaFoldDB" id="A0A6N9U7J0"/>
<proteinExistence type="predicted"/>
<feature type="compositionally biased region" description="Basic and acidic residues" evidence="1">
    <location>
        <begin position="144"/>
        <end position="164"/>
    </location>
</feature>
<evidence type="ECO:0008006" key="4">
    <source>
        <dbReference type="Google" id="ProtNLM"/>
    </source>
</evidence>
<dbReference type="EMBL" id="JAAGLQ010000648">
    <property type="protein sequence ID" value="NEA19844.1"/>
    <property type="molecule type" value="Genomic_DNA"/>
</dbReference>